<organism evidence="2 3">
    <name type="scientific">Stichopus japonicus</name>
    <name type="common">Sea cucumber</name>
    <dbReference type="NCBI Taxonomy" id="307972"/>
    <lineage>
        <taxon>Eukaryota</taxon>
        <taxon>Metazoa</taxon>
        <taxon>Echinodermata</taxon>
        <taxon>Eleutherozoa</taxon>
        <taxon>Echinozoa</taxon>
        <taxon>Holothuroidea</taxon>
        <taxon>Aspidochirotacea</taxon>
        <taxon>Aspidochirotida</taxon>
        <taxon>Stichopodidae</taxon>
        <taxon>Apostichopus</taxon>
    </lineage>
</organism>
<proteinExistence type="predicted"/>
<dbReference type="InterPro" id="IPR014716">
    <property type="entry name" value="Fibrinogen_a/b/g_C_1"/>
</dbReference>
<sequence>MTNQKTYQLRIDLNDSSSYDAVYSTDSDSTSNYAAYSTDSALSSYYAVYSTFSINNETDKYRLSVGSYNGNTGYDSLSGSNNKPFSTRDRDNDGWSSYDCAERHQGAWWFYEYYHCRKYNSASYCRHYCTNYSYYCALFPDGSDNCAFCANSHLNGDYDGSTRGTNIYWYTHSDSDTLNSYGCSLQYTDMKIRPV</sequence>
<dbReference type="PROSITE" id="PS51406">
    <property type="entry name" value="FIBRINOGEN_C_2"/>
    <property type="match status" value="1"/>
</dbReference>
<gene>
    <name evidence="2" type="ORF">BSL78_21942</name>
</gene>
<dbReference type="OrthoDB" id="6071009at2759"/>
<dbReference type="Proteomes" id="UP000230750">
    <property type="component" value="Unassembled WGS sequence"/>
</dbReference>
<dbReference type="InterPro" id="IPR002181">
    <property type="entry name" value="Fibrinogen_a/b/g_C_dom"/>
</dbReference>
<dbReference type="PANTHER" id="PTHR19143">
    <property type="entry name" value="FIBRINOGEN/TENASCIN/ANGIOPOEITIN"/>
    <property type="match status" value="1"/>
</dbReference>
<dbReference type="PANTHER" id="PTHR19143:SF458">
    <property type="entry name" value="FIBRINOGEN C-TERMINAL DOMAIN-CONTAINING PROTEIN-RELATED"/>
    <property type="match status" value="1"/>
</dbReference>
<dbReference type="STRING" id="307972.A0A2G8JZM0"/>
<feature type="domain" description="Fibrinogen C-terminal" evidence="1">
    <location>
        <begin position="1"/>
        <end position="116"/>
    </location>
</feature>
<evidence type="ECO:0000313" key="3">
    <source>
        <dbReference type="Proteomes" id="UP000230750"/>
    </source>
</evidence>
<dbReference type="EMBL" id="MRZV01001040">
    <property type="protein sequence ID" value="PIK41207.1"/>
    <property type="molecule type" value="Genomic_DNA"/>
</dbReference>
<dbReference type="SUPFAM" id="SSF56496">
    <property type="entry name" value="Fibrinogen C-terminal domain-like"/>
    <property type="match status" value="1"/>
</dbReference>
<comment type="caution">
    <text evidence="2">The sequence shown here is derived from an EMBL/GenBank/DDBJ whole genome shotgun (WGS) entry which is preliminary data.</text>
</comment>
<dbReference type="Gene3D" id="3.90.215.10">
    <property type="entry name" value="Gamma Fibrinogen, chain A, domain 1"/>
    <property type="match status" value="1"/>
</dbReference>
<dbReference type="InterPro" id="IPR036056">
    <property type="entry name" value="Fibrinogen-like_C"/>
</dbReference>
<dbReference type="GO" id="GO:0005615">
    <property type="term" value="C:extracellular space"/>
    <property type="evidence" value="ECO:0007669"/>
    <property type="project" value="TreeGrafter"/>
</dbReference>
<dbReference type="AlphaFoldDB" id="A0A2G8JZM0"/>
<evidence type="ECO:0000313" key="2">
    <source>
        <dbReference type="EMBL" id="PIK41207.1"/>
    </source>
</evidence>
<protein>
    <recommendedName>
        <fullName evidence="1">Fibrinogen C-terminal domain-containing protein</fullName>
    </recommendedName>
</protein>
<evidence type="ECO:0000259" key="1">
    <source>
        <dbReference type="PROSITE" id="PS51406"/>
    </source>
</evidence>
<name>A0A2G8JZM0_STIJA</name>
<reference evidence="2 3" key="1">
    <citation type="journal article" date="2017" name="PLoS Biol.">
        <title>The sea cucumber genome provides insights into morphological evolution and visceral regeneration.</title>
        <authorList>
            <person name="Zhang X."/>
            <person name="Sun L."/>
            <person name="Yuan J."/>
            <person name="Sun Y."/>
            <person name="Gao Y."/>
            <person name="Zhang L."/>
            <person name="Li S."/>
            <person name="Dai H."/>
            <person name="Hamel J.F."/>
            <person name="Liu C."/>
            <person name="Yu Y."/>
            <person name="Liu S."/>
            <person name="Lin W."/>
            <person name="Guo K."/>
            <person name="Jin S."/>
            <person name="Xu P."/>
            <person name="Storey K.B."/>
            <person name="Huan P."/>
            <person name="Zhang T."/>
            <person name="Zhou Y."/>
            <person name="Zhang J."/>
            <person name="Lin C."/>
            <person name="Li X."/>
            <person name="Xing L."/>
            <person name="Huo D."/>
            <person name="Sun M."/>
            <person name="Wang L."/>
            <person name="Mercier A."/>
            <person name="Li F."/>
            <person name="Yang H."/>
            <person name="Xiang J."/>
        </authorList>
    </citation>
    <scope>NUCLEOTIDE SEQUENCE [LARGE SCALE GENOMIC DNA]</scope>
    <source>
        <strain evidence="2">Shaxun</strain>
        <tissue evidence="2">Muscle</tissue>
    </source>
</reference>
<accession>A0A2G8JZM0</accession>
<dbReference type="Pfam" id="PF00147">
    <property type="entry name" value="Fibrinogen_C"/>
    <property type="match status" value="1"/>
</dbReference>
<dbReference type="InterPro" id="IPR050373">
    <property type="entry name" value="Fibrinogen_C-term_domain"/>
</dbReference>
<dbReference type="SMART" id="SM00186">
    <property type="entry name" value="FBG"/>
    <property type="match status" value="1"/>
</dbReference>
<keyword evidence="3" id="KW-1185">Reference proteome</keyword>